<dbReference type="Gene3D" id="3.40.50.450">
    <property type="match status" value="1"/>
</dbReference>
<dbReference type="AlphaFoldDB" id="A0A5B8C467"/>
<dbReference type="RefSeq" id="WP_139929087.1">
    <property type="nucleotide sequence ID" value="NZ_CP040915.1"/>
</dbReference>
<protein>
    <submittedName>
        <fullName evidence="1">Rossmann fold nucleotide-binding protein</fullName>
    </submittedName>
</protein>
<accession>A0A5B8C467</accession>
<gene>
    <name evidence="1" type="ORF">FE374_11160</name>
</gene>
<dbReference type="Proteomes" id="UP000314616">
    <property type="component" value="Chromosome"/>
</dbReference>
<dbReference type="InterPro" id="IPR052341">
    <property type="entry name" value="LOG_family_nucleotidases"/>
</dbReference>
<dbReference type="GO" id="GO:0005829">
    <property type="term" value="C:cytosol"/>
    <property type="evidence" value="ECO:0007669"/>
    <property type="project" value="TreeGrafter"/>
</dbReference>
<dbReference type="SUPFAM" id="SSF102405">
    <property type="entry name" value="MCP/YpsA-like"/>
    <property type="match status" value="1"/>
</dbReference>
<reference evidence="1 2" key="1">
    <citation type="submission" date="2019-05" db="EMBL/GenBank/DDBJ databases">
        <title>Georgenia *** sp. nov., and Georgenia *** sp. nov., isolated from the intestinal contents of plateau pika (Ochotona curzoniae) in the Qinghai-Tibet plateau of China.</title>
        <authorList>
            <person name="Tian Z."/>
        </authorList>
    </citation>
    <scope>NUCLEOTIDE SEQUENCE [LARGE SCALE GENOMIC DNA]</scope>
    <source>
        <strain evidence="1 2">Z443</strain>
    </source>
</reference>
<evidence type="ECO:0000313" key="1">
    <source>
        <dbReference type="EMBL" id="QDC25088.1"/>
    </source>
</evidence>
<sequence>MKQERGRTVEVESLADFDQRVGAGAEAMAGWHLQNVDLRGRGPVLRRLDPAGALFLGCGLEPVDEQSLRARGALVFPEVPDAPVRQYRASLYTPGELYDRLAGSYHATLDARVYGWSKQPPDLDRSLAKALHDHSIDDALHEFAAGRRLVGVMGGHALARGSAPYAAAAHLAHRLAGAGLTVATGGGPGAMEAANLGAYLSARPAGVLDAALDLLAVVPGFRPSVHGWARAAFDVLERWPDGVHSLGIPTWHYGHEPPNAFATDIAKYFKNAIREDVLLHLATAGIVFLPGAAGTVQEIFQDACENYYADRSGVAPMVLVGRWHWTETVPVWPVLQALGEGRDMGAHLHLVDSLDEAVAVLAADGGAAGLPARA</sequence>
<evidence type="ECO:0000313" key="2">
    <source>
        <dbReference type="Proteomes" id="UP000314616"/>
    </source>
</evidence>
<dbReference type="OrthoDB" id="9807160at2"/>
<dbReference type="PANTHER" id="PTHR43393">
    <property type="entry name" value="CYTOKININ RIBOSIDE 5'-MONOPHOSPHATE PHOSPHORIBOHYDROLASE"/>
    <property type="match status" value="1"/>
</dbReference>
<proteinExistence type="predicted"/>
<dbReference type="PANTHER" id="PTHR43393:SF3">
    <property type="entry name" value="LYSINE DECARBOXYLASE-LIKE PROTEIN"/>
    <property type="match status" value="1"/>
</dbReference>
<dbReference type="EMBL" id="CP040915">
    <property type="protein sequence ID" value="QDC25088.1"/>
    <property type="molecule type" value="Genomic_DNA"/>
</dbReference>
<dbReference type="KEGG" id="gyu:FE374_11160"/>
<name>A0A5B8C467_9MICO</name>
<organism evidence="1 2">
    <name type="scientific">Georgenia yuyongxinii</name>
    <dbReference type="NCBI Taxonomy" id="2589797"/>
    <lineage>
        <taxon>Bacteria</taxon>
        <taxon>Bacillati</taxon>
        <taxon>Actinomycetota</taxon>
        <taxon>Actinomycetes</taxon>
        <taxon>Micrococcales</taxon>
        <taxon>Bogoriellaceae</taxon>
        <taxon>Georgenia</taxon>
    </lineage>
</organism>